<dbReference type="Proteomes" id="UP000626697">
    <property type="component" value="Unassembled WGS sequence"/>
</dbReference>
<evidence type="ECO:0000256" key="4">
    <source>
        <dbReference type="ARBA" id="ARBA00022597"/>
    </source>
</evidence>
<protein>
    <recommendedName>
        <fullName evidence="8">Permease IIC component</fullName>
    </recommendedName>
</protein>
<evidence type="ECO:0000256" key="1">
    <source>
        <dbReference type="ARBA" id="ARBA00004651"/>
    </source>
</evidence>
<keyword evidence="6 9" id="KW-1133">Transmembrane helix</keyword>
<feature type="transmembrane region" description="Helical" evidence="9">
    <location>
        <begin position="268"/>
        <end position="290"/>
    </location>
</feature>
<dbReference type="Pfam" id="PF02378">
    <property type="entry name" value="PTS_EIIC"/>
    <property type="match status" value="1"/>
</dbReference>
<feature type="transmembrane region" description="Helical" evidence="9">
    <location>
        <begin position="215"/>
        <end position="239"/>
    </location>
</feature>
<evidence type="ECO:0000313" key="11">
    <source>
        <dbReference type="EMBL" id="MBA9029159.1"/>
    </source>
</evidence>
<feature type="transmembrane region" description="Helical" evidence="9">
    <location>
        <begin position="96"/>
        <end position="115"/>
    </location>
</feature>
<dbReference type="EMBL" id="JACJHX010000027">
    <property type="protein sequence ID" value="MBA9029159.1"/>
    <property type="molecule type" value="Genomic_DNA"/>
</dbReference>
<keyword evidence="4 8" id="KW-0762">Sugar transport</keyword>
<dbReference type="InterPro" id="IPR004501">
    <property type="entry name" value="PTS_EIIC_3"/>
</dbReference>
<organism evidence="11 12">
    <name type="scientific">Peribacillus huizhouensis</name>
    <dbReference type="NCBI Taxonomy" id="1501239"/>
    <lineage>
        <taxon>Bacteria</taxon>
        <taxon>Bacillati</taxon>
        <taxon>Bacillota</taxon>
        <taxon>Bacilli</taxon>
        <taxon>Bacillales</taxon>
        <taxon>Bacillaceae</taxon>
        <taxon>Peribacillus</taxon>
    </lineage>
</organism>
<feature type="transmembrane region" description="Helical" evidence="9">
    <location>
        <begin position="127"/>
        <end position="149"/>
    </location>
</feature>
<evidence type="ECO:0000256" key="5">
    <source>
        <dbReference type="ARBA" id="ARBA00022692"/>
    </source>
</evidence>
<accession>A0ABR6CVW4</accession>
<feature type="domain" description="PTS EIIC type-3" evidence="10">
    <location>
        <begin position="9"/>
        <end position="396"/>
    </location>
</feature>
<dbReference type="InterPro" id="IPR004796">
    <property type="entry name" value="PTS_IIC_cello"/>
</dbReference>
<comment type="subcellular location">
    <subcellularLocation>
        <location evidence="1">Cell membrane</location>
        <topology evidence="1">Multi-pass membrane protein</topology>
    </subcellularLocation>
</comment>
<reference evidence="11 12" key="1">
    <citation type="submission" date="2020-08" db="EMBL/GenBank/DDBJ databases">
        <title>Genomic Encyclopedia of Type Strains, Phase IV (KMG-IV): sequencing the most valuable type-strain genomes for metagenomic binning, comparative biology and taxonomic classification.</title>
        <authorList>
            <person name="Goeker M."/>
        </authorList>
    </citation>
    <scope>NUCLEOTIDE SEQUENCE [LARGE SCALE GENOMIC DNA]</scope>
    <source>
        <strain evidence="11 12">DSM 105481</strain>
    </source>
</reference>
<keyword evidence="3 8" id="KW-1003">Cell membrane</keyword>
<evidence type="ECO:0000256" key="6">
    <source>
        <dbReference type="ARBA" id="ARBA00022989"/>
    </source>
</evidence>
<dbReference type="PROSITE" id="PS51105">
    <property type="entry name" value="PTS_EIIC_TYPE_3"/>
    <property type="match status" value="1"/>
</dbReference>
<sequence>MMDKVMTFMNDSFSPKVNKITKNPWVSSIQDAVMTVLPLILVGSLITIVSLLKGLLPWLPDFSLINTFTFGLLGLFVAFLVPYFIMEKKKLDNKKLIAGATSLALYLFLLSPVMIDGGKIQFILDRFGASGMFLSLVVGLFVGFVLVQFSKYSFFSKDSNIPDFIVVWFDTLIPITLVMLAGWIIGVQAKIDFFDVILAIFKPLSSIVQSYPGFVLSVFIPAFLYTFGISGWVMMPVIYPVYLSGLAENAQIAASGGEPTNIAVMETLYAFTSMGGIGTTLPLVIMMLFLGKSMRMKSIGRATVVPSIFNINEPLMFGAPIVFNPFLMIPMWITAIVIPSITYWVLKMGLVAIPTKTFMLWYIPMPISSYLATQDWKAIILAIVLFVVAFMIFFPFFKAYDIQEQKRELEMGDEE</sequence>
<dbReference type="PIRSF" id="PIRSF006351">
    <property type="entry name" value="PTS_EIIC-Cellobiose"/>
    <property type="match status" value="1"/>
</dbReference>
<evidence type="ECO:0000256" key="2">
    <source>
        <dbReference type="ARBA" id="ARBA00022448"/>
    </source>
</evidence>
<keyword evidence="7 8" id="KW-0472">Membrane</keyword>
<comment type="function">
    <text evidence="8">The phosphoenolpyruvate-dependent sugar phosphotransferase system (PTS), a major carbohydrate active -transport system, catalyzes the phosphorylation of incoming sugar substrates concomitant with their translocation across the cell membrane.</text>
</comment>
<comment type="caution">
    <text evidence="11">The sequence shown here is derived from an EMBL/GenBank/DDBJ whole genome shotgun (WGS) entry which is preliminary data.</text>
</comment>
<evidence type="ECO:0000313" key="12">
    <source>
        <dbReference type="Proteomes" id="UP000626697"/>
    </source>
</evidence>
<dbReference type="RefSeq" id="WP_220478683.1">
    <property type="nucleotide sequence ID" value="NZ_JACJHX010000027.1"/>
</dbReference>
<feature type="transmembrane region" description="Helical" evidence="9">
    <location>
        <begin position="32"/>
        <end position="52"/>
    </location>
</feature>
<evidence type="ECO:0000256" key="9">
    <source>
        <dbReference type="SAM" id="Phobius"/>
    </source>
</evidence>
<evidence type="ECO:0000256" key="7">
    <source>
        <dbReference type="ARBA" id="ARBA00023136"/>
    </source>
</evidence>
<feature type="transmembrane region" description="Helical" evidence="9">
    <location>
        <begin position="161"/>
        <end position="185"/>
    </location>
</feature>
<dbReference type="PANTHER" id="PTHR33989">
    <property type="match status" value="1"/>
</dbReference>
<keyword evidence="12" id="KW-1185">Reference proteome</keyword>
<dbReference type="PANTHER" id="PTHR33989:SF4">
    <property type="entry name" value="PTS SYSTEM N,N'-DIACETYLCHITOBIOSE-SPECIFIC EIIC COMPONENT"/>
    <property type="match status" value="1"/>
</dbReference>
<gene>
    <name evidence="11" type="ORF">HNP81_004519</name>
</gene>
<feature type="transmembrane region" description="Helical" evidence="9">
    <location>
        <begin position="378"/>
        <end position="397"/>
    </location>
</feature>
<keyword evidence="5 9" id="KW-0812">Transmembrane</keyword>
<proteinExistence type="predicted"/>
<evidence type="ECO:0000256" key="3">
    <source>
        <dbReference type="ARBA" id="ARBA00022475"/>
    </source>
</evidence>
<dbReference type="InterPro" id="IPR051088">
    <property type="entry name" value="PTS_Sugar-EIIC/EIIB"/>
</dbReference>
<dbReference type="InterPro" id="IPR003352">
    <property type="entry name" value="PTS_EIIC"/>
</dbReference>
<keyword evidence="2 8" id="KW-0813">Transport</keyword>
<feature type="transmembrane region" description="Helical" evidence="9">
    <location>
        <begin position="64"/>
        <end position="84"/>
    </location>
</feature>
<evidence type="ECO:0000259" key="10">
    <source>
        <dbReference type="PROSITE" id="PS51105"/>
    </source>
</evidence>
<feature type="transmembrane region" description="Helical" evidence="9">
    <location>
        <begin position="191"/>
        <end position="208"/>
    </location>
</feature>
<name>A0ABR6CVW4_9BACI</name>
<evidence type="ECO:0000256" key="8">
    <source>
        <dbReference type="PIRNR" id="PIRNR006351"/>
    </source>
</evidence>